<dbReference type="Proteomes" id="UP000720189">
    <property type="component" value="Unassembled WGS sequence"/>
</dbReference>
<dbReference type="GeneID" id="70222450"/>
<reference evidence="1" key="1">
    <citation type="journal article" date="2021" name="Nat. Commun.">
        <title>Genetic determinants of endophytism in the Arabidopsis root mycobiome.</title>
        <authorList>
            <person name="Mesny F."/>
            <person name="Miyauchi S."/>
            <person name="Thiergart T."/>
            <person name="Pickel B."/>
            <person name="Atanasova L."/>
            <person name="Karlsson M."/>
            <person name="Huettel B."/>
            <person name="Barry K.W."/>
            <person name="Haridas S."/>
            <person name="Chen C."/>
            <person name="Bauer D."/>
            <person name="Andreopoulos W."/>
            <person name="Pangilinan J."/>
            <person name="LaButti K."/>
            <person name="Riley R."/>
            <person name="Lipzen A."/>
            <person name="Clum A."/>
            <person name="Drula E."/>
            <person name="Henrissat B."/>
            <person name="Kohler A."/>
            <person name="Grigoriev I.V."/>
            <person name="Martin F.M."/>
            <person name="Hacquard S."/>
        </authorList>
    </citation>
    <scope>NUCLEOTIDE SEQUENCE</scope>
    <source>
        <strain evidence="1">MPI-CAGE-AT-0023</strain>
    </source>
</reference>
<proteinExistence type="predicted"/>
<dbReference type="RefSeq" id="XP_046051144.1">
    <property type="nucleotide sequence ID" value="XM_046192496.1"/>
</dbReference>
<organism evidence="1 2">
    <name type="scientific">Fusarium redolens</name>
    <dbReference type="NCBI Taxonomy" id="48865"/>
    <lineage>
        <taxon>Eukaryota</taxon>
        <taxon>Fungi</taxon>
        <taxon>Dikarya</taxon>
        <taxon>Ascomycota</taxon>
        <taxon>Pezizomycotina</taxon>
        <taxon>Sordariomycetes</taxon>
        <taxon>Hypocreomycetidae</taxon>
        <taxon>Hypocreales</taxon>
        <taxon>Nectriaceae</taxon>
        <taxon>Fusarium</taxon>
        <taxon>Fusarium redolens species complex</taxon>
    </lineage>
</organism>
<accession>A0A9P9HDM7</accession>
<comment type="caution">
    <text evidence="1">The sequence shown here is derived from an EMBL/GenBank/DDBJ whole genome shotgun (WGS) entry which is preliminary data.</text>
</comment>
<name>A0A9P9HDM7_FUSRE</name>
<evidence type="ECO:0000313" key="1">
    <source>
        <dbReference type="EMBL" id="KAH7255575.1"/>
    </source>
</evidence>
<gene>
    <name evidence="1" type="ORF">BKA55DRAFT_564437</name>
</gene>
<protein>
    <submittedName>
        <fullName evidence="1">Uncharacterized protein</fullName>
    </submittedName>
</protein>
<sequence length="65" mass="7293">MLSRSCTFSNGYLDQSFLQQQRHTPAVLFTHIVLFLPITDHAIAFGANTTKESAEQGYTQESRST</sequence>
<dbReference type="AlphaFoldDB" id="A0A9P9HDM7"/>
<evidence type="ECO:0000313" key="2">
    <source>
        <dbReference type="Proteomes" id="UP000720189"/>
    </source>
</evidence>
<dbReference type="EMBL" id="JAGMUX010000006">
    <property type="protein sequence ID" value="KAH7255575.1"/>
    <property type="molecule type" value="Genomic_DNA"/>
</dbReference>
<keyword evidence="2" id="KW-1185">Reference proteome</keyword>